<comment type="caution">
    <text evidence="1">The sequence shown here is derived from an EMBL/GenBank/DDBJ whole genome shotgun (WGS) entry which is preliminary data.</text>
</comment>
<organism evidence="1 2">
    <name type="scientific">Paracoccus limosus</name>
    <dbReference type="NCBI Taxonomy" id="913252"/>
    <lineage>
        <taxon>Bacteria</taxon>
        <taxon>Pseudomonadati</taxon>
        <taxon>Pseudomonadota</taxon>
        <taxon>Alphaproteobacteria</taxon>
        <taxon>Rhodobacterales</taxon>
        <taxon>Paracoccaceae</taxon>
        <taxon>Paracoccus</taxon>
    </lineage>
</organism>
<dbReference type="Proteomes" id="UP000442533">
    <property type="component" value="Unassembled WGS sequence"/>
</dbReference>
<evidence type="ECO:0000313" key="1">
    <source>
        <dbReference type="EMBL" id="MTH36015.1"/>
    </source>
</evidence>
<dbReference type="EMBL" id="WMIF01000027">
    <property type="protein sequence ID" value="MTH36015.1"/>
    <property type="molecule type" value="Genomic_DNA"/>
</dbReference>
<name>A0A844H7I0_9RHOB</name>
<evidence type="ECO:0000313" key="2">
    <source>
        <dbReference type="Proteomes" id="UP000442533"/>
    </source>
</evidence>
<sequence>MRPLLKDRSRQTALPCIVGSTMEDAMDEELTIGLPLRKLAEQIGNEVTEDMGMIAFYFHVCTALAEAGHARISKDDLAQVTFIAFQRRQERFPKVPILNSVGVYAQD</sequence>
<reference evidence="1 2" key="1">
    <citation type="submission" date="2019-11" db="EMBL/GenBank/DDBJ databases">
        <authorList>
            <person name="Dong K."/>
        </authorList>
    </citation>
    <scope>NUCLEOTIDE SEQUENCE [LARGE SCALE GENOMIC DNA]</scope>
    <source>
        <strain evidence="1 2">JCM 17370</strain>
    </source>
</reference>
<keyword evidence="2" id="KW-1185">Reference proteome</keyword>
<proteinExistence type="predicted"/>
<accession>A0A844H7I0</accession>
<gene>
    <name evidence="1" type="ORF">GL279_15540</name>
</gene>
<protein>
    <submittedName>
        <fullName evidence="1">Uncharacterized protein</fullName>
    </submittedName>
</protein>
<dbReference type="AlphaFoldDB" id="A0A844H7I0"/>